<dbReference type="EMBL" id="JACHJV010000001">
    <property type="protein sequence ID" value="MBB4921119.1"/>
    <property type="molecule type" value="Genomic_DNA"/>
</dbReference>
<protein>
    <submittedName>
        <fullName evidence="1">Isomerase DpgB</fullName>
    </submittedName>
</protein>
<sequence length="238" mass="24954">MKDVKSTVSTIDGQPEHEDLTLRIDGSRPLSAEAVAAVNAVCDRTEDREGQVRVIVQLSGAPQGEWAGELTVPLVSKWERALRRLERLPATIIAIADGDCGGLALDALLATDYRIATGSVRLVVPVGDGATWPGMALYRLASHGAGAAAIRRAVLFGDPIEAADALALQLIDELTDDVESALAVAAERTGAILGSELAIRRQLMFDAATVSFEEALGVHLAACDRALRRAAAKAVAVA</sequence>
<organism evidence="1 2">
    <name type="scientific">Kitasatospora kifunensis</name>
    <name type="common">Streptomyces kifunensis</name>
    <dbReference type="NCBI Taxonomy" id="58351"/>
    <lineage>
        <taxon>Bacteria</taxon>
        <taxon>Bacillati</taxon>
        <taxon>Actinomycetota</taxon>
        <taxon>Actinomycetes</taxon>
        <taxon>Kitasatosporales</taxon>
        <taxon>Streptomycetaceae</taxon>
        <taxon>Kitasatospora</taxon>
    </lineage>
</organism>
<reference evidence="1 2" key="1">
    <citation type="submission" date="2020-08" db="EMBL/GenBank/DDBJ databases">
        <title>Sequencing the genomes of 1000 actinobacteria strains.</title>
        <authorList>
            <person name="Klenk H.-P."/>
        </authorList>
    </citation>
    <scope>NUCLEOTIDE SEQUENCE [LARGE SCALE GENOMIC DNA]</scope>
    <source>
        <strain evidence="1 2">DSM 41654</strain>
    </source>
</reference>
<dbReference type="AlphaFoldDB" id="A0A7W7VSX9"/>
<name>A0A7W7VSX9_KITKI</name>
<dbReference type="SUPFAM" id="SSF52096">
    <property type="entry name" value="ClpP/crotonase"/>
    <property type="match status" value="1"/>
</dbReference>
<dbReference type="NCBIfam" id="NF042431">
    <property type="entry name" value="EnCoAhydt_DpgB"/>
    <property type="match status" value="1"/>
</dbReference>
<keyword evidence="2" id="KW-1185">Reference proteome</keyword>
<evidence type="ECO:0000313" key="1">
    <source>
        <dbReference type="EMBL" id="MBB4921119.1"/>
    </source>
</evidence>
<comment type="caution">
    <text evidence="1">The sequence shown here is derived from an EMBL/GenBank/DDBJ whole genome shotgun (WGS) entry which is preliminary data.</text>
</comment>
<dbReference type="InterPro" id="IPR029045">
    <property type="entry name" value="ClpP/crotonase-like_dom_sf"/>
</dbReference>
<dbReference type="GO" id="GO:0016853">
    <property type="term" value="F:isomerase activity"/>
    <property type="evidence" value="ECO:0007669"/>
    <property type="project" value="UniProtKB-KW"/>
</dbReference>
<keyword evidence="1" id="KW-0413">Isomerase</keyword>
<gene>
    <name evidence="1" type="ORF">FHR34_000112</name>
</gene>
<evidence type="ECO:0000313" key="2">
    <source>
        <dbReference type="Proteomes" id="UP000540506"/>
    </source>
</evidence>
<dbReference type="InterPro" id="IPR053545">
    <property type="entry name" value="Enoyl-CoA_hydratase-like"/>
</dbReference>
<accession>A0A7W7VSX9</accession>
<proteinExistence type="predicted"/>
<dbReference type="Proteomes" id="UP000540506">
    <property type="component" value="Unassembled WGS sequence"/>
</dbReference>
<dbReference type="Gene3D" id="3.90.226.10">
    <property type="entry name" value="2-enoyl-CoA Hydratase, Chain A, domain 1"/>
    <property type="match status" value="1"/>
</dbReference>
<dbReference type="RefSeq" id="WP_184933503.1">
    <property type="nucleotide sequence ID" value="NZ_JACHJV010000001.1"/>
</dbReference>